<comment type="caution">
    <text evidence="7">The sequence shown here is derived from an EMBL/GenBank/DDBJ whole genome shotgun (WGS) entry which is preliminary data.</text>
</comment>
<dbReference type="InterPro" id="IPR016032">
    <property type="entry name" value="Sig_transdc_resp-reg_C-effctor"/>
</dbReference>
<dbReference type="InterPro" id="IPR036388">
    <property type="entry name" value="WH-like_DNA-bd_sf"/>
</dbReference>
<dbReference type="PRINTS" id="PR00364">
    <property type="entry name" value="DISEASERSIST"/>
</dbReference>
<dbReference type="RefSeq" id="WP_203924916.1">
    <property type="nucleotide sequence ID" value="NZ_BONZ01000138.1"/>
</dbReference>
<dbReference type="SUPFAM" id="SSF52540">
    <property type="entry name" value="P-loop containing nucleoside triphosphate hydrolases"/>
    <property type="match status" value="1"/>
</dbReference>
<dbReference type="SMART" id="SM01043">
    <property type="entry name" value="BTAD"/>
    <property type="match status" value="1"/>
</dbReference>
<dbReference type="InterPro" id="IPR051677">
    <property type="entry name" value="AfsR-DnrI-RedD_regulator"/>
</dbReference>
<proteinExistence type="inferred from homology"/>
<dbReference type="InterPro" id="IPR027417">
    <property type="entry name" value="P-loop_NTPase"/>
</dbReference>
<dbReference type="SUPFAM" id="SSF46894">
    <property type="entry name" value="C-terminal effector domain of the bipartite response regulators"/>
    <property type="match status" value="1"/>
</dbReference>
<name>A0A8J3R1T9_9ACTN</name>
<dbReference type="InterPro" id="IPR019734">
    <property type="entry name" value="TPR_rpt"/>
</dbReference>
<dbReference type="GO" id="GO:0003677">
    <property type="term" value="F:DNA binding"/>
    <property type="evidence" value="ECO:0007669"/>
    <property type="project" value="UniProtKB-UniRule"/>
</dbReference>
<organism evidence="7 8">
    <name type="scientific">Rugosimonospora africana</name>
    <dbReference type="NCBI Taxonomy" id="556532"/>
    <lineage>
        <taxon>Bacteria</taxon>
        <taxon>Bacillati</taxon>
        <taxon>Actinomycetota</taxon>
        <taxon>Actinomycetes</taxon>
        <taxon>Micromonosporales</taxon>
        <taxon>Micromonosporaceae</taxon>
        <taxon>Rugosimonospora</taxon>
    </lineage>
</organism>
<dbReference type="AlphaFoldDB" id="A0A8J3R1T9"/>
<keyword evidence="2" id="KW-0805">Transcription regulation</keyword>
<dbReference type="SMART" id="SM00028">
    <property type="entry name" value="TPR"/>
    <property type="match status" value="7"/>
</dbReference>
<accession>A0A8J3R1T9</accession>
<feature type="DNA-binding region" description="OmpR/PhoB-type" evidence="5">
    <location>
        <begin position="1"/>
        <end position="100"/>
    </location>
</feature>
<evidence type="ECO:0000313" key="7">
    <source>
        <dbReference type="EMBL" id="GIH21544.1"/>
    </source>
</evidence>
<evidence type="ECO:0000256" key="1">
    <source>
        <dbReference type="ARBA" id="ARBA00005820"/>
    </source>
</evidence>
<evidence type="ECO:0000256" key="4">
    <source>
        <dbReference type="ARBA" id="ARBA00023163"/>
    </source>
</evidence>
<sequence length="1091" mass="117189">MVEAGQDQAVEFRILGTVEVRIGGAPVPLNSKQRSLLAMLLLSANRPVRAERLPGALWEPPLPHAVDVRVRTLVSELRRACAAAGPQLIVTGSRGYLLRIGPGQLDLDTFVHRVDEARQASAAGRVAVAAGLYEDALASWSGAALGGTSGPFLLTEAVRLEEMRRGVVEEHAEAMLAAGRHRELVAELRAVVADHPSRERPHAQLMVALYRCGRRSESLEVYRSLRAALVEESGLEPTPELQRLHQQVLMADPALEWRALPPARPSPVGPSRQLPAESGQLVGRRAQLESLDQLAAAGTRLVLVVGAAGVGKTALVVHWAHRSTARFPDGQLFLDLRGFDPAAPMVPSDALPLLLRALGVPAGDIPLSVDEQVLLYRSVAADRRMLLVLDNAAEADQVRPLLPGSPDCLVVLTSRDRLSGLVALDGARRLALDVLSPHDAVDMLTGTAGTDRHDRDAEAAAELARLCGYLPLALRIAGARLADQPDHSMRRHADELLAHGRLAGLRLDGDQRANVRAAFDLSYRTLPALARRMFRLLGLVPAPAGLSLAGASALAAVDAGQAERLRDTLARVHLVTGRGDRFACHDLLRDYATELGGQDPAGERDAAIGRLMAYYLHTVDNAAASVFGATGRLPRPPLPPGVRPTTFAGVTDARTWLSDEWDNLMAAFGHAAAHGPDPLVWHLADGLRPIMRLGGSMPELQTVAETGLAAAQRAGDPAGEGAMWHLVGQVSWLRAEFRTTVEAGERALALHRRANWRPGEAMTLRALGGALHYLGQSRAAADRLIESLAIDREIGDRTSEAITLGNLAAQFYECGDLAEAIRYHELAWPLLVETGHRHGQAIALSNLGLLRHAQGSLDEALAVAERSLAVAREVGSHHQETTSVMIVGTVHCDAGRYDEALASYTAGLELAGRIGDARLEGFGVNGLARVDLRRGRVNEAVTRLEAALAGSDGTDHQRGPVEGMFVLSAGYARQHRYREAYACAERMLALSERYPYRIQIAQAHHALGAACLGLGDLDRALIHAQRALRAQRRSGQRLEAARTLVTLGQIQQHRGSSRSARSCWQRAQAMFDEVGSAEAKDGSLPPPSQLA</sequence>
<reference evidence="7" key="1">
    <citation type="submission" date="2021-01" db="EMBL/GenBank/DDBJ databases">
        <title>Whole genome shotgun sequence of Rugosimonospora africana NBRC 104875.</title>
        <authorList>
            <person name="Komaki H."/>
            <person name="Tamura T."/>
        </authorList>
    </citation>
    <scope>NUCLEOTIDE SEQUENCE</scope>
    <source>
        <strain evidence="7">NBRC 104875</strain>
    </source>
</reference>
<evidence type="ECO:0000259" key="6">
    <source>
        <dbReference type="PROSITE" id="PS51755"/>
    </source>
</evidence>
<keyword evidence="8" id="KW-1185">Reference proteome</keyword>
<dbReference type="Gene3D" id="1.10.10.10">
    <property type="entry name" value="Winged helix-like DNA-binding domain superfamily/Winged helix DNA-binding domain"/>
    <property type="match status" value="1"/>
</dbReference>
<dbReference type="EMBL" id="BONZ01000138">
    <property type="protein sequence ID" value="GIH21544.1"/>
    <property type="molecule type" value="Genomic_DNA"/>
</dbReference>
<evidence type="ECO:0000256" key="3">
    <source>
        <dbReference type="ARBA" id="ARBA00023125"/>
    </source>
</evidence>
<dbReference type="Gene3D" id="3.40.50.300">
    <property type="entry name" value="P-loop containing nucleotide triphosphate hydrolases"/>
    <property type="match status" value="1"/>
</dbReference>
<dbReference type="SUPFAM" id="SSF48452">
    <property type="entry name" value="TPR-like"/>
    <property type="match status" value="4"/>
</dbReference>
<dbReference type="PROSITE" id="PS51755">
    <property type="entry name" value="OMPR_PHOB"/>
    <property type="match status" value="1"/>
</dbReference>
<dbReference type="PANTHER" id="PTHR35807">
    <property type="entry name" value="TRANSCRIPTIONAL REGULATOR REDD-RELATED"/>
    <property type="match status" value="1"/>
</dbReference>
<dbReference type="Pfam" id="PF13424">
    <property type="entry name" value="TPR_12"/>
    <property type="match status" value="2"/>
</dbReference>
<evidence type="ECO:0000256" key="5">
    <source>
        <dbReference type="PROSITE-ProRule" id="PRU01091"/>
    </source>
</evidence>
<comment type="similarity">
    <text evidence="1">Belongs to the AfsR/DnrI/RedD regulatory family.</text>
</comment>
<evidence type="ECO:0000256" key="2">
    <source>
        <dbReference type="ARBA" id="ARBA00023015"/>
    </source>
</evidence>
<dbReference type="PANTHER" id="PTHR35807:SF1">
    <property type="entry name" value="TRANSCRIPTIONAL REGULATOR REDD"/>
    <property type="match status" value="1"/>
</dbReference>
<dbReference type="InterPro" id="IPR005158">
    <property type="entry name" value="BTAD"/>
</dbReference>
<dbReference type="Pfam" id="PF03704">
    <property type="entry name" value="BTAD"/>
    <property type="match status" value="1"/>
</dbReference>
<dbReference type="SMART" id="SM00862">
    <property type="entry name" value="Trans_reg_C"/>
    <property type="match status" value="1"/>
</dbReference>
<keyword evidence="4" id="KW-0804">Transcription</keyword>
<protein>
    <submittedName>
        <fullName evidence="7">SARP family transcriptional regulator</fullName>
    </submittedName>
</protein>
<dbReference type="Proteomes" id="UP000642748">
    <property type="component" value="Unassembled WGS sequence"/>
</dbReference>
<dbReference type="InterPro" id="IPR011990">
    <property type="entry name" value="TPR-like_helical_dom_sf"/>
</dbReference>
<dbReference type="GO" id="GO:0006355">
    <property type="term" value="P:regulation of DNA-templated transcription"/>
    <property type="evidence" value="ECO:0007669"/>
    <property type="project" value="InterPro"/>
</dbReference>
<dbReference type="InterPro" id="IPR001867">
    <property type="entry name" value="OmpR/PhoB-type_DNA-bd"/>
</dbReference>
<dbReference type="CDD" id="cd15831">
    <property type="entry name" value="BTAD"/>
    <property type="match status" value="1"/>
</dbReference>
<feature type="domain" description="OmpR/PhoB-type" evidence="6">
    <location>
        <begin position="1"/>
        <end position="100"/>
    </location>
</feature>
<gene>
    <name evidence="7" type="ORF">Raf01_97160</name>
</gene>
<dbReference type="GO" id="GO:0043531">
    <property type="term" value="F:ADP binding"/>
    <property type="evidence" value="ECO:0007669"/>
    <property type="project" value="InterPro"/>
</dbReference>
<dbReference type="Gene3D" id="1.25.40.10">
    <property type="entry name" value="Tetratricopeptide repeat domain"/>
    <property type="match status" value="3"/>
</dbReference>
<dbReference type="GO" id="GO:0000160">
    <property type="term" value="P:phosphorelay signal transduction system"/>
    <property type="evidence" value="ECO:0007669"/>
    <property type="project" value="InterPro"/>
</dbReference>
<keyword evidence="3 5" id="KW-0238">DNA-binding</keyword>
<evidence type="ECO:0000313" key="8">
    <source>
        <dbReference type="Proteomes" id="UP000642748"/>
    </source>
</evidence>